<proteinExistence type="predicted"/>
<feature type="non-terminal residue" evidence="2">
    <location>
        <position position="1"/>
    </location>
</feature>
<accession>A0A0F9ESV2</accession>
<name>A0A0F9ESV2_9ZZZZ</name>
<evidence type="ECO:0000256" key="1">
    <source>
        <dbReference type="SAM" id="MobiDB-lite"/>
    </source>
</evidence>
<dbReference type="EMBL" id="LAZR01023851">
    <property type="protein sequence ID" value="KKL77099.1"/>
    <property type="molecule type" value="Genomic_DNA"/>
</dbReference>
<gene>
    <name evidence="2" type="ORF">LCGC14_2038330</name>
</gene>
<comment type="caution">
    <text evidence="2">The sequence shown here is derived from an EMBL/GenBank/DDBJ whole genome shotgun (WGS) entry which is preliminary data.</text>
</comment>
<feature type="compositionally biased region" description="Basic and acidic residues" evidence="1">
    <location>
        <begin position="13"/>
        <end position="23"/>
    </location>
</feature>
<sequence length="23" mass="2592">TSPLGISSLNDVQENKDQKAKYR</sequence>
<protein>
    <submittedName>
        <fullName evidence="2">Uncharacterized protein</fullName>
    </submittedName>
</protein>
<feature type="region of interest" description="Disordered" evidence="1">
    <location>
        <begin position="1"/>
        <end position="23"/>
    </location>
</feature>
<feature type="compositionally biased region" description="Polar residues" evidence="1">
    <location>
        <begin position="1"/>
        <end position="12"/>
    </location>
</feature>
<reference evidence="2" key="1">
    <citation type="journal article" date="2015" name="Nature">
        <title>Complex archaea that bridge the gap between prokaryotes and eukaryotes.</title>
        <authorList>
            <person name="Spang A."/>
            <person name="Saw J.H."/>
            <person name="Jorgensen S.L."/>
            <person name="Zaremba-Niedzwiedzka K."/>
            <person name="Martijn J."/>
            <person name="Lind A.E."/>
            <person name="van Eijk R."/>
            <person name="Schleper C."/>
            <person name="Guy L."/>
            <person name="Ettema T.J."/>
        </authorList>
    </citation>
    <scope>NUCLEOTIDE SEQUENCE</scope>
</reference>
<evidence type="ECO:0000313" key="2">
    <source>
        <dbReference type="EMBL" id="KKL77099.1"/>
    </source>
</evidence>
<dbReference type="AlphaFoldDB" id="A0A0F9ESV2"/>
<organism evidence="2">
    <name type="scientific">marine sediment metagenome</name>
    <dbReference type="NCBI Taxonomy" id="412755"/>
    <lineage>
        <taxon>unclassified sequences</taxon>
        <taxon>metagenomes</taxon>
        <taxon>ecological metagenomes</taxon>
    </lineage>
</organism>